<evidence type="ECO:0000313" key="1">
    <source>
        <dbReference type="EMBL" id="BBB15901.1"/>
    </source>
</evidence>
<reference evidence="1 2" key="1">
    <citation type="submission" date="2017-03" db="EMBL/GenBank/DDBJ databases">
        <title>The genome sequence of Candidatus Rickettsiella viridis.</title>
        <authorList>
            <person name="Nikoh N."/>
            <person name="Tsuchida T."/>
            <person name="Yamaguchi K."/>
            <person name="Maeda T."/>
            <person name="Shigenobu S."/>
            <person name="Fukatsu T."/>
        </authorList>
    </citation>
    <scope>NUCLEOTIDE SEQUENCE [LARGE SCALE GENOMIC DNA]</scope>
    <source>
        <strain evidence="1 2">Ap-RA04</strain>
    </source>
</reference>
<dbReference type="KEGG" id="rvi:RVIR1_14620"/>
<name>A0A2Z5UXJ1_9COXI</name>
<keyword evidence="2" id="KW-1185">Reference proteome</keyword>
<evidence type="ECO:0000313" key="2">
    <source>
        <dbReference type="Proteomes" id="UP000282483"/>
    </source>
</evidence>
<accession>A0A2Z5UXJ1</accession>
<organism evidence="1 2">
    <name type="scientific">Candidatus Rickettsiella viridis</name>
    <dbReference type="NCBI Taxonomy" id="676208"/>
    <lineage>
        <taxon>Bacteria</taxon>
        <taxon>Pseudomonadati</taxon>
        <taxon>Pseudomonadota</taxon>
        <taxon>Gammaproteobacteria</taxon>
        <taxon>Legionellales</taxon>
        <taxon>Coxiellaceae</taxon>
        <taxon>Rickettsiella</taxon>
    </lineage>
</organism>
<gene>
    <name evidence="1" type="ORF">RVIR1_14620</name>
</gene>
<dbReference type="Proteomes" id="UP000282483">
    <property type="component" value="Chromosome"/>
</dbReference>
<dbReference type="AlphaFoldDB" id="A0A2Z5UXJ1"/>
<sequence>MTGDLPLNQKQIKIIENHANLVSAVDKFLTPENQMIIDGIQAGQRVGACLLQLGVV</sequence>
<proteinExistence type="predicted"/>
<dbReference type="EMBL" id="AP018005">
    <property type="protein sequence ID" value="BBB15901.1"/>
    <property type="molecule type" value="Genomic_DNA"/>
</dbReference>
<protein>
    <submittedName>
        <fullName evidence="1">Uncharacterized protein</fullName>
    </submittedName>
</protein>